<keyword evidence="2" id="KW-0614">Plasmid</keyword>
<dbReference type="Pfam" id="PF13614">
    <property type="entry name" value="AAA_31"/>
    <property type="match status" value="1"/>
</dbReference>
<dbReference type="Proteomes" id="UP000008461">
    <property type="component" value="Plasmid pHALHY02"/>
</dbReference>
<dbReference type="CDD" id="cd02042">
    <property type="entry name" value="ParAB_family"/>
    <property type="match status" value="1"/>
</dbReference>
<dbReference type="EMBL" id="CP002693">
    <property type="protein sequence ID" value="AEE54586.1"/>
    <property type="molecule type" value="Genomic_DNA"/>
</dbReference>
<dbReference type="AlphaFoldDB" id="F4L878"/>
<protein>
    <submittedName>
        <fullName evidence="2">Cobyrinic acid ac-diamide synthase</fullName>
    </submittedName>
</protein>
<dbReference type="SUPFAM" id="SSF52540">
    <property type="entry name" value="P-loop containing nucleoside triphosphate hydrolases"/>
    <property type="match status" value="1"/>
</dbReference>
<geneLocation type="plasmid" evidence="2 3">
    <name>pHALHY02</name>
</geneLocation>
<dbReference type="KEGG" id="hhy:Halhy_6773"/>
<evidence type="ECO:0000313" key="3">
    <source>
        <dbReference type="Proteomes" id="UP000008461"/>
    </source>
</evidence>
<proteinExistence type="predicted"/>
<name>F4L878_HALH1</name>
<accession>F4L878</accession>
<dbReference type="InterPro" id="IPR050678">
    <property type="entry name" value="DNA_Partitioning_ATPase"/>
</dbReference>
<reference evidence="2 3" key="1">
    <citation type="journal article" date="2011" name="Stand. Genomic Sci.">
        <title>Complete genome sequence of Haliscomenobacter hydrossis type strain (O).</title>
        <authorList>
            <consortium name="US DOE Joint Genome Institute (JGI-PGF)"/>
            <person name="Daligault H."/>
            <person name="Lapidus A."/>
            <person name="Zeytun A."/>
            <person name="Nolan M."/>
            <person name="Lucas S."/>
            <person name="Del Rio T.G."/>
            <person name="Tice H."/>
            <person name="Cheng J.F."/>
            <person name="Tapia R."/>
            <person name="Han C."/>
            <person name="Goodwin L."/>
            <person name="Pitluck S."/>
            <person name="Liolios K."/>
            <person name="Pagani I."/>
            <person name="Ivanova N."/>
            <person name="Huntemann M."/>
            <person name="Mavromatis K."/>
            <person name="Mikhailova N."/>
            <person name="Pati A."/>
            <person name="Chen A."/>
            <person name="Palaniappan K."/>
            <person name="Land M."/>
            <person name="Hauser L."/>
            <person name="Brambilla E.M."/>
            <person name="Rohde M."/>
            <person name="Verbarg S."/>
            <person name="Goker M."/>
            <person name="Bristow J."/>
            <person name="Eisen J.A."/>
            <person name="Markowitz V."/>
            <person name="Hugenholtz P."/>
            <person name="Kyrpides N.C."/>
            <person name="Klenk H.P."/>
            <person name="Woyke T."/>
        </authorList>
    </citation>
    <scope>NUCLEOTIDE SEQUENCE [LARGE SCALE GENOMIC DNA]</scope>
    <source>
        <strain evidence="3">ATCC 27775 / DSM 1100 / LMG 10767 / O</strain>
        <plasmid evidence="3">Plasmid pHALHY02</plasmid>
    </source>
</reference>
<organism evidence="2 3">
    <name type="scientific">Haliscomenobacter hydrossis (strain ATCC 27775 / DSM 1100 / LMG 10767 / O)</name>
    <dbReference type="NCBI Taxonomy" id="760192"/>
    <lineage>
        <taxon>Bacteria</taxon>
        <taxon>Pseudomonadati</taxon>
        <taxon>Bacteroidota</taxon>
        <taxon>Saprospiria</taxon>
        <taxon>Saprospirales</taxon>
        <taxon>Haliscomenobacteraceae</taxon>
        <taxon>Haliscomenobacter</taxon>
    </lineage>
</organism>
<evidence type="ECO:0000259" key="1">
    <source>
        <dbReference type="Pfam" id="PF13614"/>
    </source>
</evidence>
<reference key="2">
    <citation type="submission" date="2011-04" db="EMBL/GenBank/DDBJ databases">
        <title>Complete sequence of plasmid 2 of Haliscomenobacter hydrossis DSM 1100.</title>
        <authorList>
            <consortium name="US DOE Joint Genome Institute (JGI-PGF)"/>
            <person name="Lucas S."/>
            <person name="Han J."/>
            <person name="Lapidus A."/>
            <person name="Bruce D."/>
            <person name="Goodwin L."/>
            <person name="Pitluck S."/>
            <person name="Peters L."/>
            <person name="Kyrpides N."/>
            <person name="Mavromatis K."/>
            <person name="Ivanova N."/>
            <person name="Ovchinnikova G."/>
            <person name="Pagani I."/>
            <person name="Daligault H."/>
            <person name="Detter J.C."/>
            <person name="Han C."/>
            <person name="Land M."/>
            <person name="Hauser L."/>
            <person name="Markowitz V."/>
            <person name="Cheng J.-F."/>
            <person name="Hugenholtz P."/>
            <person name="Woyke T."/>
            <person name="Wu D."/>
            <person name="Verbarg S."/>
            <person name="Frueling A."/>
            <person name="Brambilla E."/>
            <person name="Klenk H.-P."/>
            <person name="Eisen J.A."/>
        </authorList>
    </citation>
    <scope>NUCLEOTIDE SEQUENCE</scope>
    <source>
        <strain>DSM 1100</strain>
    </source>
</reference>
<dbReference type="InterPro" id="IPR025669">
    <property type="entry name" value="AAA_dom"/>
</dbReference>
<dbReference type="HOGENOM" id="CLU_037612_1_4_10"/>
<keyword evidence="3" id="KW-1185">Reference proteome</keyword>
<feature type="domain" description="AAA" evidence="1">
    <location>
        <begin position="1"/>
        <end position="167"/>
    </location>
</feature>
<dbReference type="PANTHER" id="PTHR13696">
    <property type="entry name" value="P-LOOP CONTAINING NUCLEOSIDE TRIPHOSPHATE HYDROLASE"/>
    <property type="match status" value="1"/>
</dbReference>
<evidence type="ECO:0000313" key="2">
    <source>
        <dbReference type="EMBL" id="AEE54586.1"/>
    </source>
</evidence>
<sequence>MANHKGGVGKTTSVQNLAAGLARRGYRALMVDFDPQSNLSDAFGCADPEIGIYDAMIGEAATPIVTISENLDLVPSHIGLANADIQFSTKIGREKILDGLLNKIRDNYDYIFIDCPPSLGLLTINAFSTANEIYIPLDAEYFSMRGLDSLQELISEIQQHVNPNLKIGGVFFTKFDPRQTLKKDVEVIIRERFGGLVYNTRISNNVAVAEAQAQGIDVFEYNKRAKAAKEYDVMVEEMLSRYPVKVK</sequence>
<dbReference type="Gene3D" id="3.40.50.300">
    <property type="entry name" value="P-loop containing nucleotide triphosphate hydrolases"/>
    <property type="match status" value="1"/>
</dbReference>
<dbReference type="FunFam" id="3.40.50.300:FF:000285">
    <property type="entry name" value="Sporulation initiation inhibitor Soj"/>
    <property type="match status" value="1"/>
</dbReference>
<dbReference type="InterPro" id="IPR027417">
    <property type="entry name" value="P-loop_NTPase"/>
</dbReference>
<gene>
    <name evidence="2" type="ordered locus">Halhy_6773</name>
</gene>
<dbReference type="PANTHER" id="PTHR13696:SF99">
    <property type="entry name" value="COBYRINIC ACID AC-DIAMIDE SYNTHASE"/>
    <property type="match status" value="1"/>
</dbReference>